<reference evidence="10 12" key="1">
    <citation type="submission" date="2014-09" db="EMBL/GenBank/DDBJ databases">
        <title>Xanthomonadaceae 3.5X direct submission.</title>
        <authorList>
            <person name="Fang T."/>
            <person name="Wang H."/>
        </authorList>
    </citation>
    <scope>NUCLEOTIDE SEQUENCE [LARGE SCALE GENOMIC DNA]</scope>
    <source>
        <strain evidence="10 12">3.5X</strain>
    </source>
</reference>
<dbReference type="SUPFAM" id="SSF52172">
    <property type="entry name" value="CheY-like"/>
    <property type="match status" value="1"/>
</dbReference>
<keyword evidence="5" id="KW-0804">Transcription</keyword>
<dbReference type="GO" id="GO:0000976">
    <property type="term" value="F:transcription cis-regulatory region binding"/>
    <property type="evidence" value="ECO:0007669"/>
    <property type="project" value="TreeGrafter"/>
</dbReference>
<dbReference type="PROSITE" id="PS50110">
    <property type="entry name" value="RESPONSE_REGULATORY"/>
    <property type="match status" value="1"/>
</dbReference>
<dbReference type="EMBL" id="JROI01000010">
    <property type="protein sequence ID" value="KGI78043.1"/>
    <property type="molecule type" value="Genomic_DNA"/>
</dbReference>
<dbReference type="RefSeq" id="WP_043100513.1">
    <property type="nucleotide sequence ID" value="NZ_JACHET010000001.1"/>
</dbReference>
<keyword evidence="4 7" id="KW-0238">DNA-binding</keyword>
<evidence type="ECO:0000256" key="5">
    <source>
        <dbReference type="ARBA" id="ARBA00023163"/>
    </source>
</evidence>
<reference evidence="11 13" key="2">
    <citation type="submission" date="2020-08" db="EMBL/GenBank/DDBJ databases">
        <title>Genomic Encyclopedia of Type Strains, Phase IV (KMG-IV): sequencing the most valuable type-strain genomes for metagenomic binning, comparative biology and taxonomic classification.</title>
        <authorList>
            <person name="Goeker M."/>
        </authorList>
    </citation>
    <scope>NUCLEOTIDE SEQUENCE [LARGE SCALE GENOMIC DNA]</scope>
    <source>
        <strain evidence="11 13">DSM 107085</strain>
    </source>
</reference>
<dbReference type="InterPro" id="IPR039420">
    <property type="entry name" value="WalR-like"/>
</dbReference>
<dbReference type="Proteomes" id="UP000029708">
    <property type="component" value="Unassembled WGS sequence"/>
</dbReference>
<dbReference type="Gene3D" id="3.40.50.2300">
    <property type="match status" value="1"/>
</dbReference>
<dbReference type="InterPro" id="IPR001867">
    <property type="entry name" value="OmpR/PhoB-type_DNA-bd"/>
</dbReference>
<dbReference type="Gene3D" id="6.10.250.690">
    <property type="match status" value="1"/>
</dbReference>
<dbReference type="CDD" id="cd00383">
    <property type="entry name" value="trans_reg_C"/>
    <property type="match status" value="1"/>
</dbReference>
<dbReference type="Pfam" id="PF00072">
    <property type="entry name" value="Response_reg"/>
    <property type="match status" value="1"/>
</dbReference>
<proteinExistence type="predicted"/>
<feature type="domain" description="OmpR/PhoB-type" evidence="9">
    <location>
        <begin position="124"/>
        <end position="221"/>
    </location>
</feature>
<dbReference type="SMART" id="SM00448">
    <property type="entry name" value="REC"/>
    <property type="match status" value="1"/>
</dbReference>
<evidence type="ECO:0000256" key="1">
    <source>
        <dbReference type="ARBA" id="ARBA00022553"/>
    </source>
</evidence>
<dbReference type="InterPro" id="IPR036388">
    <property type="entry name" value="WH-like_DNA-bd_sf"/>
</dbReference>
<evidence type="ECO:0000256" key="4">
    <source>
        <dbReference type="ARBA" id="ARBA00023125"/>
    </source>
</evidence>
<dbReference type="STRING" id="1543381.LF63_0106625"/>
<dbReference type="OrthoDB" id="9802426at2"/>
<evidence type="ECO:0000256" key="3">
    <source>
        <dbReference type="ARBA" id="ARBA00023015"/>
    </source>
</evidence>
<dbReference type="HOGENOM" id="CLU_000445_30_1_6"/>
<dbReference type="InterPro" id="IPR001789">
    <property type="entry name" value="Sig_transdc_resp-reg_receiver"/>
</dbReference>
<dbReference type="SMART" id="SM00862">
    <property type="entry name" value="Trans_reg_C"/>
    <property type="match status" value="1"/>
</dbReference>
<evidence type="ECO:0000256" key="7">
    <source>
        <dbReference type="PROSITE-ProRule" id="PRU01091"/>
    </source>
</evidence>
<keyword evidence="2" id="KW-0902">Two-component regulatory system</keyword>
<keyword evidence="12" id="KW-1185">Reference proteome</keyword>
<protein>
    <submittedName>
        <fullName evidence="10">Transcriptional regulator</fullName>
    </submittedName>
    <submittedName>
        <fullName evidence="11">Two-component system copper resistance phosphate regulon response regulator CusR</fullName>
    </submittedName>
</protein>
<keyword evidence="3" id="KW-0805">Transcription regulation</keyword>
<dbReference type="GO" id="GO:0005829">
    <property type="term" value="C:cytosol"/>
    <property type="evidence" value="ECO:0007669"/>
    <property type="project" value="TreeGrafter"/>
</dbReference>
<dbReference type="PANTHER" id="PTHR48111:SF1">
    <property type="entry name" value="TWO-COMPONENT RESPONSE REGULATOR ORR33"/>
    <property type="match status" value="1"/>
</dbReference>
<accession>A0A099CVV0</accession>
<dbReference type="PANTHER" id="PTHR48111">
    <property type="entry name" value="REGULATOR OF RPOS"/>
    <property type="match status" value="1"/>
</dbReference>
<organism evidence="10 12">
    <name type="scientific">Oleiagrimonas soli</name>
    <dbReference type="NCBI Taxonomy" id="1543381"/>
    <lineage>
        <taxon>Bacteria</taxon>
        <taxon>Pseudomonadati</taxon>
        <taxon>Pseudomonadota</taxon>
        <taxon>Gammaproteobacteria</taxon>
        <taxon>Lysobacterales</taxon>
        <taxon>Rhodanobacteraceae</taxon>
        <taxon>Oleiagrimonas</taxon>
    </lineage>
</organism>
<dbReference type="EMBL" id="JACHET010000001">
    <property type="protein sequence ID" value="MBB6183560.1"/>
    <property type="molecule type" value="Genomic_DNA"/>
</dbReference>
<dbReference type="GO" id="GO:0000156">
    <property type="term" value="F:phosphorelay response regulator activity"/>
    <property type="evidence" value="ECO:0007669"/>
    <property type="project" value="TreeGrafter"/>
</dbReference>
<gene>
    <name evidence="11" type="ORF">HNQ86_000905</name>
    <name evidence="10" type="ORF">LF63_0106625</name>
</gene>
<dbReference type="AlphaFoldDB" id="A0A099CVV0"/>
<evidence type="ECO:0000259" key="9">
    <source>
        <dbReference type="PROSITE" id="PS51755"/>
    </source>
</evidence>
<dbReference type="PROSITE" id="PS51755">
    <property type="entry name" value="OMPR_PHOB"/>
    <property type="match status" value="1"/>
</dbReference>
<evidence type="ECO:0000313" key="11">
    <source>
        <dbReference type="EMBL" id="MBB6183560.1"/>
    </source>
</evidence>
<feature type="modified residue" description="4-aspartylphosphate" evidence="6">
    <location>
        <position position="51"/>
    </location>
</feature>
<evidence type="ECO:0000313" key="13">
    <source>
        <dbReference type="Proteomes" id="UP000560000"/>
    </source>
</evidence>
<sequence length="221" mass="24711">MKLLLVEDSKRLRETVQRGLQAEGFTVDVAVDGAEGLNFLRTYEYELLVLDLMMPRMDGMTVLRTLPSLQHRPKVLVLSARDQVADRVAALDVGADDYLVKPFAFDELLARLHALARRPSLAHAPVLQVGPLRIDLRAHCVVVGDRELSLTPREFALLSLLARHRGRVFSRGEILERVAGSDSTASDRSIEVLVFGLRRKLDQVAPERLIETRRGAGYLIP</sequence>
<comment type="caution">
    <text evidence="10">The sequence shown here is derived from an EMBL/GenBank/DDBJ whole genome shotgun (WGS) entry which is preliminary data.</text>
</comment>
<dbReference type="GO" id="GO:0006355">
    <property type="term" value="P:regulation of DNA-templated transcription"/>
    <property type="evidence" value="ECO:0007669"/>
    <property type="project" value="InterPro"/>
</dbReference>
<name>A0A099CVV0_9GAMM</name>
<dbReference type="Proteomes" id="UP000560000">
    <property type="component" value="Unassembled WGS sequence"/>
</dbReference>
<feature type="domain" description="Response regulatory" evidence="8">
    <location>
        <begin position="2"/>
        <end position="116"/>
    </location>
</feature>
<evidence type="ECO:0000259" key="8">
    <source>
        <dbReference type="PROSITE" id="PS50110"/>
    </source>
</evidence>
<dbReference type="Pfam" id="PF00486">
    <property type="entry name" value="Trans_reg_C"/>
    <property type="match status" value="1"/>
</dbReference>
<evidence type="ECO:0000256" key="6">
    <source>
        <dbReference type="PROSITE-ProRule" id="PRU00169"/>
    </source>
</evidence>
<evidence type="ECO:0000313" key="10">
    <source>
        <dbReference type="EMBL" id="KGI78043.1"/>
    </source>
</evidence>
<dbReference type="InterPro" id="IPR011006">
    <property type="entry name" value="CheY-like_superfamily"/>
</dbReference>
<evidence type="ECO:0000256" key="2">
    <source>
        <dbReference type="ARBA" id="ARBA00023012"/>
    </source>
</evidence>
<dbReference type="Gene3D" id="1.10.10.10">
    <property type="entry name" value="Winged helix-like DNA-binding domain superfamily/Winged helix DNA-binding domain"/>
    <property type="match status" value="1"/>
</dbReference>
<dbReference type="GO" id="GO:0032993">
    <property type="term" value="C:protein-DNA complex"/>
    <property type="evidence" value="ECO:0007669"/>
    <property type="project" value="TreeGrafter"/>
</dbReference>
<keyword evidence="1 6" id="KW-0597">Phosphoprotein</keyword>
<evidence type="ECO:0000313" key="12">
    <source>
        <dbReference type="Proteomes" id="UP000029708"/>
    </source>
</evidence>
<feature type="DNA-binding region" description="OmpR/PhoB-type" evidence="7">
    <location>
        <begin position="124"/>
        <end position="221"/>
    </location>
</feature>